<gene>
    <name evidence="2" type="ORF">AMETH_1912</name>
</gene>
<dbReference type="InterPro" id="IPR051448">
    <property type="entry name" value="CdaR-like_regulators"/>
</dbReference>
<protein>
    <submittedName>
        <fullName evidence="2">CdaR family transcriptional regulator</fullName>
    </submittedName>
</protein>
<proteinExistence type="predicted"/>
<name>A0A076MMT8_AMYME</name>
<accession>A0A076MMT8</accession>
<dbReference type="PATRIC" id="fig|1068978.7.peg.2028"/>
<dbReference type="eggNOG" id="COG2508">
    <property type="taxonomic scope" value="Bacteria"/>
</dbReference>
<keyword evidence="3" id="KW-1185">Reference proteome</keyword>
<dbReference type="STRING" id="1068978.AMETH_1912"/>
<dbReference type="PANTHER" id="PTHR33744">
    <property type="entry name" value="CARBOHYDRATE DIACID REGULATOR"/>
    <property type="match status" value="1"/>
</dbReference>
<dbReference type="RefSeq" id="WP_017981216.1">
    <property type="nucleotide sequence ID" value="NZ_AQUL01000001.1"/>
</dbReference>
<dbReference type="Pfam" id="PF13556">
    <property type="entry name" value="HTH_30"/>
    <property type="match status" value="1"/>
</dbReference>
<dbReference type="InterPro" id="IPR025736">
    <property type="entry name" value="PucR_C-HTH_dom"/>
</dbReference>
<dbReference type="Gene3D" id="1.10.10.2840">
    <property type="entry name" value="PucR C-terminal helix-turn-helix domain"/>
    <property type="match status" value="1"/>
</dbReference>
<reference evidence="2 3" key="1">
    <citation type="submission" date="2014-07" db="EMBL/GenBank/DDBJ databases">
        <title>Whole Genome Sequence of the Amycolatopsis methanolica 239.</title>
        <authorList>
            <person name="Tang B."/>
        </authorList>
    </citation>
    <scope>NUCLEOTIDE SEQUENCE [LARGE SCALE GENOMIC DNA]</scope>
    <source>
        <strain evidence="2 3">239</strain>
    </source>
</reference>
<dbReference type="OrthoDB" id="5051269at2"/>
<dbReference type="Proteomes" id="UP000062973">
    <property type="component" value="Chromosome"/>
</dbReference>
<sequence length="311" mass="32310">MRELAGRLAALDPEAGAAVRVIAYFDRLVDGHAGLEALVRGAATLAGCAARLEAPGRRIRVSADGRRSDLDTPVDPAWPGVDGLWLERPGPPSAVDAMVLERADAAIRLVLERDRVPEPVEVVLDGTASPQAREKAARRLGLGATARAIAYADGTAGVMITPPAGARAGIGPAVPVLDLPSSLAAARTAVRFTAEGTPDDPGPRVVRADELGGLVVLAEAVRPGSEPVPDVRALERAAASAPWMLATLDAVATSSSLRAAAAALTVHHSTLQDRLAHAETLLGWSVHDPSGRLRLQVALALRRLHRQSTTA</sequence>
<evidence type="ECO:0000313" key="2">
    <source>
        <dbReference type="EMBL" id="AIJ22004.1"/>
    </source>
</evidence>
<dbReference type="KEGG" id="amq:AMETH_1912"/>
<dbReference type="AlphaFoldDB" id="A0A076MMT8"/>
<evidence type="ECO:0000259" key="1">
    <source>
        <dbReference type="Pfam" id="PF13556"/>
    </source>
</evidence>
<dbReference type="InterPro" id="IPR042070">
    <property type="entry name" value="PucR_C-HTH_sf"/>
</dbReference>
<feature type="domain" description="PucR C-terminal helix-turn-helix" evidence="1">
    <location>
        <begin position="245"/>
        <end position="300"/>
    </location>
</feature>
<dbReference type="PANTHER" id="PTHR33744:SF7">
    <property type="entry name" value="PUCR FAMILY TRANSCRIPTIONAL REGULATOR"/>
    <property type="match status" value="1"/>
</dbReference>
<organism evidence="2 3">
    <name type="scientific">Amycolatopsis methanolica 239</name>
    <dbReference type="NCBI Taxonomy" id="1068978"/>
    <lineage>
        <taxon>Bacteria</taxon>
        <taxon>Bacillati</taxon>
        <taxon>Actinomycetota</taxon>
        <taxon>Actinomycetes</taxon>
        <taxon>Pseudonocardiales</taxon>
        <taxon>Pseudonocardiaceae</taxon>
        <taxon>Amycolatopsis</taxon>
        <taxon>Amycolatopsis methanolica group</taxon>
    </lineage>
</organism>
<dbReference type="HOGENOM" id="CLU_068869_0_0_11"/>
<dbReference type="EMBL" id="CP009110">
    <property type="protein sequence ID" value="AIJ22004.1"/>
    <property type="molecule type" value="Genomic_DNA"/>
</dbReference>
<evidence type="ECO:0000313" key="3">
    <source>
        <dbReference type="Proteomes" id="UP000062973"/>
    </source>
</evidence>